<sequence>MSLLRLSNELVTAIAEIIHPSTIVNFALTCHRLYNCASGSLALHRSRQQALRAQHDRNPMTIINLLHMANTSPDLLWYVRVLEFYGGRSSWERWKTYLDYKRVKDEPKVNLTSSGPRLLSDIDLEILSENYGLKKFMQDSMERIKNGDDEPLKTILIASCPYLEKVTWVSHVPDTDGQPYSILCDLASAYQPFPHTLWPPGLLSLRSISLGARTEFVHPHDNLHPDLADFCRLLLLPSLKSLRINVAGYGVSDLEYLDTHVPAGSSSVEEITLDICDFRQSTIVAILQRLRFLRLYRDIYLGHWMDILGDIQPWFGETLEELRPEGENHWDLRLYSNVSILSRFPKLRAFNIYVGDLIAEDITDEFLPGIAEGEKVQWHEFHAVLPQAAEDIVFGWPRRGRHNQLEKYNLHKTLFPDFFEYLNKFVQRRGKRNGGCLKMICLNFLEREKLVQYFGETEAGEFQRLVDKWSRVWGEAGVQVVTHVSRRGVQDEVLECQPTALDWTSDTEVDSDLDGYA</sequence>
<name>A0A0C3CHF5_OIDMZ</name>
<dbReference type="InParanoid" id="A0A0C3CHF5"/>
<dbReference type="AlphaFoldDB" id="A0A0C3CHF5"/>
<gene>
    <name evidence="1" type="ORF">OIDMADRAFT_181803</name>
</gene>
<proteinExistence type="predicted"/>
<organism evidence="1 2">
    <name type="scientific">Oidiodendron maius (strain Zn)</name>
    <dbReference type="NCBI Taxonomy" id="913774"/>
    <lineage>
        <taxon>Eukaryota</taxon>
        <taxon>Fungi</taxon>
        <taxon>Dikarya</taxon>
        <taxon>Ascomycota</taxon>
        <taxon>Pezizomycotina</taxon>
        <taxon>Leotiomycetes</taxon>
        <taxon>Leotiomycetes incertae sedis</taxon>
        <taxon>Myxotrichaceae</taxon>
        <taxon>Oidiodendron</taxon>
    </lineage>
</organism>
<protein>
    <submittedName>
        <fullName evidence="1">Uncharacterized protein</fullName>
    </submittedName>
</protein>
<reference evidence="1 2" key="1">
    <citation type="submission" date="2014-04" db="EMBL/GenBank/DDBJ databases">
        <authorList>
            <consortium name="DOE Joint Genome Institute"/>
            <person name="Kuo A."/>
            <person name="Martino E."/>
            <person name="Perotto S."/>
            <person name="Kohler A."/>
            <person name="Nagy L.G."/>
            <person name="Floudas D."/>
            <person name="Copeland A."/>
            <person name="Barry K.W."/>
            <person name="Cichocki N."/>
            <person name="Veneault-Fourrey C."/>
            <person name="LaButti K."/>
            <person name="Lindquist E.A."/>
            <person name="Lipzen A."/>
            <person name="Lundell T."/>
            <person name="Morin E."/>
            <person name="Murat C."/>
            <person name="Sun H."/>
            <person name="Tunlid A."/>
            <person name="Henrissat B."/>
            <person name="Grigoriev I.V."/>
            <person name="Hibbett D.S."/>
            <person name="Martin F."/>
            <person name="Nordberg H.P."/>
            <person name="Cantor M.N."/>
            <person name="Hua S.X."/>
        </authorList>
    </citation>
    <scope>NUCLEOTIDE SEQUENCE [LARGE SCALE GENOMIC DNA]</scope>
    <source>
        <strain evidence="1 2">Zn</strain>
    </source>
</reference>
<reference evidence="2" key="2">
    <citation type="submission" date="2015-01" db="EMBL/GenBank/DDBJ databases">
        <title>Evolutionary Origins and Diversification of the Mycorrhizal Mutualists.</title>
        <authorList>
            <consortium name="DOE Joint Genome Institute"/>
            <consortium name="Mycorrhizal Genomics Consortium"/>
            <person name="Kohler A."/>
            <person name="Kuo A."/>
            <person name="Nagy L.G."/>
            <person name="Floudas D."/>
            <person name="Copeland A."/>
            <person name="Barry K.W."/>
            <person name="Cichocki N."/>
            <person name="Veneault-Fourrey C."/>
            <person name="LaButti K."/>
            <person name="Lindquist E.A."/>
            <person name="Lipzen A."/>
            <person name="Lundell T."/>
            <person name="Morin E."/>
            <person name="Murat C."/>
            <person name="Riley R."/>
            <person name="Ohm R."/>
            <person name="Sun H."/>
            <person name="Tunlid A."/>
            <person name="Henrissat B."/>
            <person name="Grigoriev I.V."/>
            <person name="Hibbett D.S."/>
            <person name="Martin F."/>
        </authorList>
    </citation>
    <scope>NUCLEOTIDE SEQUENCE [LARGE SCALE GENOMIC DNA]</scope>
    <source>
        <strain evidence="2">Zn</strain>
    </source>
</reference>
<evidence type="ECO:0000313" key="1">
    <source>
        <dbReference type="EMBL" id="KIM98418.1"/>
    </source>
</evidence>
<dbReference type="Proteomes" id="UP000054321">
    <property type="component" value="Unassembled WGS sequence"/>
</dbReference>
<dbReference type="HOGENOM" id="CLU_526856_0_0_1"/>
<dbReference type="EMBL" id="KN832880">
    <property type="protein sequence ID" value="KIM98418.1"/>
    <property type="molecule type" value="Genomic_DNA"/>
</dbReference>
<accession>A0A0C3CHF5</accession>
<dbReference type="OrthoDB" id="3644718at2759"/>
<keyword evidence="2" id="KW-1185">Reference proteome</keyword>
<evidence type="ECO:0000313" key="2">
    <source>
        <dbReference type="Proteomes" id="UP000054321"/>
    </source>
</evidence>